<comment type="caution">
    <text evidence="2">The sequence shown here is derived from an EMBL/GenBank/DDBJ whole genome shotgun (WGS) entry which is preliminary data.</text>
</comment>
<dbReference type="Proteomes" id="UP000192359">
    <property type="component" value="Unassembled WGS sequence"/>
</dbReference>
<feature type="domain" description="Aminoglycoside phosphotransferase" evidence="1">
    <location>
        <begin position="172"/>
        <end position="343"/>
    </location>
</feature>
<proteinExistence type="predicted"/>
<keyword evidence="3" id="KW-1185">Reference proteome</keyword>
<evidence type="ECO:0000313" key="2">
    <source>
        <dbReference type="EMBL" id="ORC18887.1"/>
    </source>
</evidence>
<sequence length="383" mass="40681">MGTSTTFAAVSTLLEPGWLSEWLGREVTVTSLRVKPDTSVLAGFRAYSPHELVKGQDAHGWVRLLWPAGARKATRHAEQVAKLGLAAPVVPAGREFEPGSVIQTGPLAADPKLMGPLAESSALLAPGARVLRYNPARRLVMRYRSGDGPLRVVRVLTAGEPADTGIHEFVSGFVPAPPVLAPDQVTGLPALEYVGDHDLSDGQTPAQAEAAGALFAHLHASTPHLPPSLKGKLADRFTSGARQLQVHAGVLDALDSELAGRCRELAAELPRLEGDPVLVHGDASPDQVITDTSGSFWLTDFDRAHLGPAATDLGSYLATSSPEAGRSFMRGYLNAGGVPPSPDQLQRATAHSLALRLTEPLRAGQATWRTDIVRRLIQIEQLL</sequence>
<organism evidence="2 3">
    <name type="scientific">Rothia nasimurium</name>
    <dbReference type="NCBI Taxonomy" id="85336"/>
    <lineage>
        <taxon>Bacteria</taxon>
        <taxon>Bacillati</taxon>
        <taxon>Actinomycetota</taxon>
        <taxon>Actinomycetes</taxon>
        <taxon>Micrococcales</taxon>
        <taxon>Micrococcaceae</taxon>
        <taxon>Rothia</taxon>
    </lineage>
</organism>
<accession>A0A1Y1RQW1</accession>
<dbReference type="SUPFAM" id="SSF56112">
    <property type="entry name" value="Protein kinase-like (PK-like)"/>
    <property type="match status" value="1"/>
</dbReference>
<protein>
    <recommendedName>
        <fullName evidence="1">Aminoglycoside phosphotransferase domain-containing protein</fullName>
    </recommendedName>
</protein>
<dbReference type="Pfam" id="PF01636">
    <property type="entry name" value="APH"/>
    <property type="match status" value="1"/>
</dbReference>
<dbReference type="Gene3D" id="3.90.1200.10">
    <property type="match status" value="1"/>
</dbReference>
<evidence type="ECO:0000313" key="3">
    <source>
        <dbReference type="Proteomes" id="UP000192359"/>
    </source>
</evidence>
<dbReference type="EMBL" id="LXWF01000022">
    <property type="protein sequence ID" value="ORC18887.1"/>
    <property type="molecule type" value="Genomic_DNA"/>
</dbReference>
<dbReference type="InterPro" id="IPR011009">
    <property type="entry name" value="Kinase-like_dom_sf"/>
</dbReference>
<gene>
    <name evidence="2" type="ORF">A7979_02510</name>
</gene>
<reference evidence="2 3" key="1">
    <citation type="submission" date="2016-05" db="EMBL/GenBank/DDBJ databases">
        <title>Draft genome sequence of a porcine commensal Rothia nasimurium.</title>
        <authorList>
            <person name="Gaiser R.A."/>
            <person name="Van Baarlen P."/>
            <person name="Wells J.M."/>
        </authorList>
    </citation>
    <scope>NUCLEOTIDE SEQUENCE [LARGE SCALE GENOMIC DNA]</scope>
    <source>
        <strain evidence="2 3">PT-32</strain>
    </source>
</reference>
<dbReference type="AlphaFoldDB" id="A0A1Y1RQW1"/>
<name>A0A1Y1RQW1_9MICC</name>
<evidence type="ECO:0000259" key="1">
    <source>
        <dbReference type="Pfam" id="PF01636"/>
    </source>
</evidence>
<dbReference type="InterPro" id="IPR002575">
    <property type="entry name" value="Aminoglycoside_PTrfase"/>
</dbReference>